<dbReference type="KEGG" id="bfn:OI25_7842"/>
<proteinExistence type="predicted"/>
<evidence type="ECO:0000313" key="2">
    <source>
        <dbReference type="Proteomes" id="UP000032614"/>
    </source>
</evidence>
<accession>A0AAU8STA2</accession>
<dbReference type="Proteomes" id="UP000032614">
    <property type="component" value="Plasmid pBIL"/>
</dbReference>
<protein>
    <submittedName>
        <fullName evidence="1">Heavy metal transport/detoxification domain protein</fullName>
    </submittedName>
</protein>
<sequence length="230" mass="25085">MPVRRGCGNSGRTFEDLAKAFSVAANVDPMRRRSFSPSSFFREYSQFWRGRCRPIPVQDWGAYGFPMAPVLIRMTEVSVVTPGKSDVDTASQGTQVRVLLPYDSSERAPTKANGAGCSENGARLDLPAVGRPMLVVLTCDWRQTWNSKLNTCPATVCVNSTTNALTHLDPAATLESDITTRIVRVDSALPEQSPVAPIQAAGFHLTVRTRILQGEAGRPLSFRTLLLACD</sequence>
<dbReference type="AlphaFoldDB" id="A0AAU8STA2"/>
<evidence type="ECO:0000313" key="1">
    <source>
        <dbReference type="EMBL" id="AJZ56164.1"/>
    </source>
</evidence>
<geneLocation type="plasmid" evidence="1 2">
    <name>pBIL</name>
</geneLocation>
<dbReference type="EMBL" id="CP010024">
    <property type="protein sequence ID" value="AJZ56164.1"/>
    <property type="molecule type" value="Genomic_DNA"/>
</dbReference>
<reference evidence="1 2" key="1">
    <citation type="journal article" date="2015" name="Genome Announc.">
        <title>Complete genome sequences for 59 burkholderia isolates, both pathogenic and near neighbor.</title>
        <authorList>
            <person name="Johnson S.L."/>
            <person name="Bishop-Lilly K.A."/>
            <person name="Ladner J.T."/>
            <person name="Daligault H.E."/>
            <person name="Davenport K.W."/>
            <person name="Jaissle J."/>
            <person name="Frey K.G."/>
            <person name="Koroleva G.I."/>
            <person name="Bruce D.C."/>
            <person name="Coyne S.R."/>
            <person name="Broomall S.M."/>
            <person name="Li P.E."/>
            <person name="Teshima H."/>
            <person name="Gibbons H.S."/>
            <person name="Palacios G.F."/>
            <person name="Rosenzweig C.N."/>
            <person name="Redden C.L."/>
            <person name="Xu Y."/>
            <person name="Minogue T.D."/>
            <person name="Chain P.S."/>
        </authorList>
    </citation>
    <scope>NUCLEOTIDE SEQUENCE [LARGE SCALE GENOMIC DNA]</scope>
    <source>
        <strain evidence="1 2">ATCC BAA-463</strain>
    </source>
</reference>
<gene>
    <name evidence="1" type="ORF">OI25_7842</name>
</gene>
<organism evidence="1 2">
    <name type="scientific">Paraburkholderia fungorum</name>
    <dbReference type="NCBI Taxonomy" id="134537"/>
    <lineage>
        <taxon>Bacteria</taxon>
        <taxon>Pseudomonadati</taxon>
        <taxon>Pseudomonadota</taxon>
        <taxon>Betaproteobacteria</taxon>
        <taxon>Burkholderiales</taxon>
        <taxon>Burkholderiaceae</taxon>
        <taxon>Paraburkholderia</taxon>
    </lineage>
</organism>
<name>A0AAU8STA2_9BURK</name>
<keyword evidence="1" id="KW-0614">Plasmid</keyword>